<gene>
    <name evidence="1" type="ORF">RclHR1_01100033</name>
</gene>
<accession>A0A2Z6QI07</accession>
<organism evidence="1 2">
    <name type="scientific">Rhizophagus clarus</name>
    <dbReference type="NCBI Taxonomy" id="94130"/>
    <lineage>
        <taxon>Eukaryota</taxon>
        <taxon>Fungi</taxon>
        <taxon>Fungi incertae sedis</taxon>
        <taxon>Mucoromycota</taxon>
        <taxon>Glomeromycotina</taxon>
        <taxon>Glomeromycetes</taxon>
        <taxon>Glomerales</taxon>
        <taxon>Glomeraceae</taxon>
        <taxon>Rhizophagus</taxon>
    </lineage>
</organism>
<dbReference type="EMBL" id="BEXD01000114">
    <property type="protein sequence ID" value="GBB84441.1"/>
    <property type="molecule type" value="Genomic_DNA"/>
</dbReference>
<name>A0A2Z6QI07_9GLOM</name>
<sequence length="129" mass="14811">MERNIVLPATRQAINSICHRNFIMYSGLDPFVNRTTILFQIYGYDFTKLLGFGEVPYNKNFCSLVRMLIHTLKKTINDDLKIGIATKDLKMFKVDIPLGETRDEDVITMLKIDELSIGQEINNIQKIGV</sequence>
<evidence type="ECO:0000313" key="2">
    <source>
        <dbReference type="Proteomes" id="UP000247702"/>
    </source>
</evidence>
<keyword evidence="2" id="KW-1185">Reference proteome</keyword>
<proteinExistence type="predicted"/>
<dbReference type="AlphaFoldDB" id="A0A2Z6QI07"/>
<dbReference type="Proteomes" id="UP000247702">
    <property type="component" value="Unassembled WGS sequence"/>
</dbReference>
<evidence type="ECO:0000313" key="1">
    <source>
        <dbReference type="EMBL" id="GBB84441.1"/>
    </source>
</evidence>
<protein>
    <submittedName>
        <fullName evidence="1">Uncharacterized protein</fullName>
    </submittedName>
</protein>
<comment type="caution">
    <text evidence="1">The sequence shown here is derived from an EMBL/GenBank/DDBJ whole genome shotgun (WGS) entry which is preliminary data.</text>
</comment>
<reference evidence="1 2" key="1">
    <citation type="submission" date="2017-11" db="EMBL/GenBank/DDBJ databases">
        <title>The genome of Rhizophagus clarus HR1 reveals common genetic basis of auxotrophy among arbuscular mycorrhizal fungi.</title>
        <authorList>
            <person name="Kobayashi Y."/>
        </authorList>
    </citation>
    <scope>NUCLEOTIDE SEQUENCE [LARGE SCALE GENOMIC DNA]</scope>
    <source>
        <strain evidence="1 2">HR1</strain>
    </source>
</reference>